<keyword evidence="2" id="KW-1185">Reference proteome</keyword>
<proteinExistence type="predicted"/>
<sequence>ADTPFGERARFFLLAIALCHTCVPEIDKETGEVFYQAASPDEFALVTAAKELGYVVVDKSMSSISLLINNESIIGLDTTNKGAATNVTYQILNVIEFSSKRKRMSVVYRLPDGRICLFCKGADSIVLERLRNPRKFRHKEKGLMGSDKEKLHLQESGYPIDIVDDQSGIFNQETSHDHSHERSYSVKSERSVIDLFPIRNEAWEYSETLFHIQEFATEGLRTLLYAHRFLDEAEYHEWNKLFQEASTAVVDRQRKLEHVAEMIERDLEITGATAIEDKLQDGVPEAIDKLRRAGIKVWMLTGDKRETAINIGYSCSLIKNFSETLIIDSTVPDLNSMLKRALKHVGNGKAKHIVAVVDGATLIVIERDAELMEKFVSLGILCDAVICCRVSPAQKALVVKSIRERLKATVTLAIGDGANDIAMIQEAHVGIGITGREGMQAARSSDYSIAQFRFLTSLLFVHGRWSYIRVSKFVLGTFYKCICFYLTQGIFQFFTGFSGTSLYEAWTLSLYNTLFSSLPVIVVGIFEKDLKRRTLIGVPELYQTGQRNEAFNLKLFLLWMGMGLYHAMVIVLVPAFLHGIFFSEELNDSGTPQLFDFGLVSYTSVVFIVTSKIAYLECHNWTLLTHVTSFLTLCGWFLWQTVYSFVYPVGGNALYDVRGSFQHQGKESIFWLSTLLTVSLAMIPNIILKAVKSVISPTDVDEYQEIEKDAERLQKIIEEGDANKEESDEEFDSEIGVGSRKDSGGKRSEKKKDKFDYSEQDVIMSNVNCGETVTLSTDDKPRYQLKDIQLPYHEENSSSASLMFHHG</sequence>
<dbReference type="Proteomes" id="UP000789525">
    <property type="component" value="Unassembled WGS sequence"/>
</dbReference>
<protein>
    <submittedName>
        <fullName evidence="1">4348_t:CDS:1</fullName>
    </submittedName>
</protein>
<organism evidence="1 2">
    <name type="scientific">Acaulospora colombiana</name>
    <dbReference type="NCBI Taxonomy" id="27376"/>
    <lineage>
        <taxon>Eukaryota</taxon>
        <taxon>Fungi</taxon>
        <taxon>Fungi incertae sedis</taxon>
        <taxon>Mucoromycota</taxon>
        <taxon>Glomeromycotina</taxon>
        <taxon>Glomeromycetes</taxon>
        <taxon>Diversisporales</taxon>
        <taxon>Acaulosporaceae</taxon>
        <taxon>Acaulospora</taxon>
    </lineage>
</organism>
<feature type="non-terminal residue" evidence="1">
    <location>
        <position position="1"/>
    </location>
</feature>
<dbReference type="EMBL" id="CAJVPT010010210">
    <property type="protein sequence ID" value="CAG8568066.1"/>
    <property type="molecule type" value="Genomic_DNA"/>
</dbReference>
<comment type="caution">
    <text evidence="1">The sequence shown here is derived from an EMBL/GenBank/DDBJ whole genome shotgun (WGS) entry which is preliminary data.</text>
</comment>
<name>A0ACA9MBC5_9GLOM</name>
<reference evidence="1" key="1">
    <citation type="submission" date="2021-06" db="EMBL/GenBank/DDBJ databases">
        <authorList>
            <person name="Kallberg Y."/>
            <person name="Tangrot J."/>
            <person name="Rosling A."/>
        </authorList>
    </citation>
    <scope>NUCLEOTIDE SEQUENCE</scope>
    <source>
        <strain evidence="1">CL356</strain>
    </source>
</reference>
<evidence type="ECO:0000313" key="2">
    <source>
        <dbReference type="Proteomes" id="UP000789525"/>
    </source>
</evidence>
<accession>A0ACA9MBC5</accession>
<gene>
    <name evidence="1" type="ORF">ACOLOM_LOCUS5490</name>
</gene>
<evidence type="ECO:0000313" key="1">
    <source>
        <dbReference type="EMBL" id="CAG8568066.1"/>
    </source>
</evidence>